<dbReference type="Gene3D" id="1.10.10.10">
    <property type="entry name" value="Winged helix-like DNA-binding domain superfamily/Winged helix DNA-binding domain"/>
    <property type="match status" value="1"/>
</dbReference>
<proteinExistence type="inferred from homology"/>
<evidence type="ECO:0000256" key="1">
    <source>
        <dbReference type="ARBA" id="ARBA00009437"/>
    </source>
</evidence>
<keyword evidence="3" id="KW-0238">DNA-binding</keyword>
<protein>
    <submittedName>
        <fullName evidence="6">LysR family transcriptional regulator</fullName>
    </submittedName>
</protein>
<evidence type="ECO:0000259" key="5">
    <source>
        <dbReference type="PROSITE" id="PS50931"/>
    </source>
</evidence>
<dbReference type="Gene3D" id="3.40.190.290">
    <property type="match status" value="1"/>
</dbReference>
<evidence type="ECO:0000313" key="6">
    <source>
        <dbReference type="EMBL" id="QIR08058.1"/>
    </source>
</evidence>
<dbReference type="Proteomes" id="UP000501408">
    <property type="component" value="Plasmid pM138.2"/>
</dbReference>
<dbReference type="PANTHER" id="PTHR30537:SF3">
    <property type="entry name" value="TRANSCRIPTIONAL REGULATORY PROTEIN"/>
    <property type="match status" value="1"/>
</dbReference>
<dbReference type="SUPFAM" id="SSF53850">
    <property type="entry name" value="Periplasmic binding protein-like II"/>
    <property type="match status" value="1"/>
</dbReference>
<keyword evidence="2" id="KW-0805">Transcription regulation</keyword>
<dbReference type="InterPro" id="IPR036390">
    <property type="entry name" value="WH_DNA-bd_sf"/>
</dbReference>
<dbReference type="PANTHER" id="PTHR30537">
    <property type="entry name" value="HTH-TYPE TRANSCRIPTIONAL REGULATOR"/>
    <property type="match status" value="1"/>
</dbReference>
<organism evidence="6 7">
    <name type="scientific">Salinivibrio costicola</name>
    <name type="common">Vibrio costicola</name>
    <dbReference type="NCBI Taxonomy" id="51367"/>
    <lineage>
        <taxon>Bacteria</taxon>
        <taxon>Pseudomonadati</taxon>
        <taxon>Pseudomonadota</taxon>
        <taxon>Gammaproteobacteria</taxon>
        <taxon>Vibrionales</taxon>
        <taxon>Vibrionaceae</taxon>
        <taxon>Salinivibrio</taxon>
    </lineage>
</organism>
<evidence type="ECO:0000313" key="7">
    <source>
        <dbReference type="Proteomes" id="UP000501408"/>
    </source>
</evidence>
<dbReference type="PROSITE" id="PS50931">
    <property type="entry name" value="HTH_LYSR"/>
    <property type="match status" value="1"/>
</dbReference>
<keyword evidence="6" id="KW-0614">Plasmid</keyword>
<reference evidence="6 7" key="1">
    <citation type="submission" date="2020-03" db="EMBL/GenBank/DDBJ databases">
        <title>Genome mining reveals the biosynthetic pathways of PHA and ectoines of the halophilic strain Salinivibrio costicola M318 isolated from fermented shrimp paste.</title>
        <authorList>
            <person name="Doan T.V."/>
            <person name="Tran L.T."/>
            <person name="Trieu T.A."/>
            <person name="Nguyen Q.V."/>
            <person name="Quach T.N."/>
            <person name="Phi T.Q."/>
            <person name="Kumar S."/>
        </authorList>
    </citation>
    <scope>NUCLEOTIDE SEQUENCE [LARGE SCALE GENOMIC DNA]</scope>
    <source>
        <strain evidence="6 7">M318</strain>
        <plasmid evidence="6 7">pM138.2</plasmid>
    </source>
</reference>
<keyword evidence="7" id="KW-1185">Reference proteome</keyword>
<dbReference type="Pfam" id="PF00126">
    <property type="entry name" value="HTH_1"/>
    <property type="match status" value="1"/>
</dbReference>
<dbReference type="InterPro" id="IPR000847">
    <property type="entry name" value="LysR_HTH_N"/>
</dbReference>
<sequence length="295" mass="32899">MNWDDTKVFLALYRKGSLRSAGKALGVDQATVGRRISAVEESLGAKLFLRTSKGYVLTQAGDVFLKNAVKMEHIASDLVRSVESIDEQYAGEVRISTTDSLGVDFILPALRTVKDRYPSIKITLDTSTDIVNLSRREADIAIRTVKPSNPDLIVRKLASWPIGLFASKTYISQHGVPKKDESFHDHSLVVYSPHYQRGETIHIGGIICEKSIIQLGVNTSFMMRQALVQGMGIGEVAIPLAEKSKLKRVWPDWTASDAYDIWLVTHQDFKHTARLRVVIDSIADFFESMSTFKNA</sequence>
<dbReference type="RefSeq" id="WP_167315491.1">
    <property type="nucleotide sequence ID" value="NZ_CP050269.1"/>
</dbReference>
<dbReference type="Pfam" id="PF03466">
    <property type="entry name" value="LysR_substrate"/>
    <property type="match status" value="1"/>
</dbReference>
<evidence type="ECO:0000256" key="2">
    <source>
        <dbReference type="ARBA" id="ARBA00023015"/>
    </source>
</evidence>
<name>A0ABX6K965_SALCS</name>
<feature type="domain" description="HTH lysR-type" evidence="5">
    <location>
        <begin position="1"/>
        <end position="58"/>
    </location>
</feature>
<evidence type="ECO:0000256" key="3">
    <source>
        <dbReference type="ARBA" id="ARBA00023125"/>
    </source>
</evidence>
<dbReference type="InterPro" id="IPR036388">
    <property type="entry name" value="WH-like_DNA-bd_sf"/>
</dbReference>
<gene>
    <name evidence="6" type="ORF">HBA18_16675</name>
</gene>
<accession>A0ABX6K965</accession>
<dbReference type="InterPro" id="IPR005119">
    <property type="entry name" value="LysR_subst-bd"/>
</dbReference>
<comment type="similarity">
    <text evidence="1">Belongs to the LysR transcriptional regulatory family.</text>
</comment>
<geneLocation type="plasmid" evidence="6 7">
    <name>pM138.2</name>
</geneLocation>
<dbReference type="EMBL" id="CP050269">
    <property type="protein sequence ID" value="QIR08058.1"/>
    <property type="molecule type" value="Genomic_DNA"/>
</dbReference>
<keyword evidence="4" id="KW-0804">Transcription</keyword>
<dbReference type="InterPro" id="IPR058163">
    <property type="entry name" value="LysR-type_TF_proteobact-type"/>
</dbReference>
<dbReference type="SUPFAM" id="SSF46785">
    <property type="entry name" value="Winged helix' DNA-binding domain"/>
    <property type="match status" value="1"/>
</dbReference>
<evidence type="ECO:0000256" key="4">
    <source>
        <dbReference type="ARBA" id="ARBA00023163"/>
    </source>
</evidence>